<evidence type="ECO:0000256" key="13">
    <source>
        <dbReference type="SAM" id="MobiDB-lite"/>
    </source>
</evidence>
<name>A0A1D2ACF5_AUXPR</name>
<evidence type="ECO:0000256" key="1">
    <source>
        <dbReference type="ARBA" id="ARBA00004137"/>
    </source>
</evidence>
<keyword evidence="5" id="KW-0999">Mitochondrion inner membrane</keyword>
<dbReference type="InterPro" id="IPR000872">
    <property type="entry name" value="Tafazzin"/>
</dbReference>
<evidence type="ECO:0000256" key="4">
    <source>
        <dbReference type="ARBA" id="ARBA00022787"/>
    </source>
</evidence>
<keyword evidence="7" id="KW-0496">Mitochondrion</keyword>
<evidence type="ECO:0000313" key="15">
    <source>
        <dbReference type="EMBL" id="JAT76899.1"/>
    </source>
</evidence>
<evidence type="ECO:0000256" key="9">
    <source>
        <dbReference type="ARBA" id="ARBA00023315"/>
    </source>
</evidence>
<comment type="subcellular location">
    <subcellularLocation>
        <location evidence="1">Mitochondrion inner membrane</location>
        <topology evidence="1">Peripheral membrane protein</topology>
        <orientation evidence="1">Intermembrane side</orientation>
    </subcellularLocation>
    <subcellularLocation>
        <location evidence="10">Mitochondrion outer membrane</location>
        <topology evidence="10">Peripheral membrane protein</topology>
        <orientation evidence="10">Intermembrane side</orientation>
    </subcellularLocation>
</comment>
<dbReference type="PRINTS" id="PR00979">
    <property type="entry name" value="TAFAZZIN"/>
</dbReference>
<evidence type="ECO:0000259" key="14">
    <source>
        <dbReference type="SMART" id="SM00563"/>
    </source>
</evidence>
<evidence type="ECO:0000256" key="11">
    <source>
        <dbReference type="ARBA" id="ARBA00047906"/>
    </source>
</evidence>
<dbReference type="GO" id="GO:0006644">
    <property type="term" value="P:phospholipid metabolic process"/>
    <property type="evidence" value="ECO:0007669"/>
    <property type="project" value="InterPro"/>
</dbReference>
<dbReference type="Pfam" id="PF01553">
    <property type="entry name" value="Acyltransferase"/>
    <property type="match status" value="1"/>
</dbReference>
<organism evidence="15">
    <name type="scientific">Auxenochlorella protothecoides</name>
    <name type="common">Green microalga</name>
    <name type="synonym">Chlorella protothecoides</name>
    <dbReference type="NCBI Taxonomy" id="3075"/>
    <lineage>
        <taxon>Eukaryota</taxon>
        <taxon>Viridiplantae</taxon>
        <taxon>Chlorophyta</taxon>
        <taxon>core chlorophytes</taxon>
        <taxon>Trebouxiophyceae</taxon>
        <taxon>Chlorellales</taxon>
        <taxon>Chlorellaceae</taxon>
        <taxon>Auxenochlorella</taxon>
    </lineage>
</organism>
<comment type="catalytic activity">
    <reaction evidence="11">
        <text>1'-[1,2-diacyl-sn-glycero-3-phospho],3'-[1-acyl-sn-glycero-3-phospho]-glycerol + a 1,2-diacyl-sn-glycero-3-phosphocholine = a cardiolipin + a 1-acyl-sn-glycero-3-phosphocholine</text>
        <dbReference type="Rhea" id="RHEA:33731"/>
        <dbReference type="ChEBI" id="CHEBI:57643"/>
        <dbReference type="ChEBI" id="CHEBI:58168"/>
        <dbReference type="ChEBI" id="CHEBI:62237"/>
        <dbReference type="ChEBI" id="CHEBI:64743"/>
    </reaction>
    <physiologicalReaction direction="left-to-right" evidence="11">
        <dbReference type="Rhea" id="RHEA:33732"/>
    </physiologicalReaction>
    <physiologicalReaction direction="right-to-left" evidence="11">
        <dbReference type="Rhea" id="RHEA:33733"/>
    </physiologicalReaction>
</comment>
<dbReference type="PANTHER" id="PTHR12497">
    <property type="entry name" value="TAZ PROTEIN TAFAZZIN"/>
    <property type="match status" value="1"/>
</dbReference>
<proteinExistence type="inferred from homology"/>
<sequence>MDSLLEPEERLSEEQLLRAPWGSLGRSLTLGVVAWGCKMLLSVGNTITFEGRADFLQHTMERPPGLGLITVSNHTSTLDDPALFSAILPLSYFFTEHQHGGMRWTLCAKELCYKNALLGQFFQSGKTLPIERGVGLDQLSLRSMGRAVGRGDWLHLFPESRVNYTGTLGTLRWGVGKVICDAMRHSGGRQPTVLPFYHTGMGEVMPYRAVVPSVGRWVHILVGQPVELEDISCRCNRPGHDQKQVWRELTARIGQALQDLEARAPPNLEQPEGVKRHGGTPRALAVGAPAAGEGAVPV</sequence>
<dbReference type="EMBL" id="GDKF01001723">
    <property type="protein sequence ID" value="JAT76899.1"/>
    <property type="molecule type" value="Transcribed_RNA"/>
</dbReference>
<gene>
    <name evidence="15" type="ORF">g.33411</name>
</gene>
<dbReference type="CDD" id="cd07989">
    <property type="entry name" value="LPLAT_AGPAT-like"/>
    <property type="match status" value="1"/>
</dbReference>
<protein>
    <recommendedName>
        <fullName evidence="12">Tafazzin family protein</fullName>
    </recommendedName>
</protein>
<evidence type="ECO:0000256" key="2">
    <source>
        <dbReference type="ARBA" id="ARBA00010524"/>
    </source>
</evidence>
<dbReference type="InterPro" id="IPR002123">
    <property type="entry name" value="Plipid/glycerol_acylTrfase"/>
</dbReference>
<evidence type="ECO:0000256" key="6">
    <source>
        <dbReference type="ARBA" id="ARBA00023098"/>
    </source>
</evidence>
<reference evidence="15" key="1">
    <citation type="submission" date="2015-08" db="EMBL/GenBank/DDBJ databases">
        <authorList>
            <person name="Babu N.S."/>
            <person name="Beckwith C.J."/>
            <person name="Beseler K.G."/>
            <person name="Brison A."/>
            <person name="Carone J.V."/>
            <person name="Caskin T.P."/>
            <person name="Diamond M."/>
            <person name="Durham M.E."/>
            <person name="Foxe J.M."/>
            <person name="Go M."/>
            <person name="Henderson B.A."/>
            <person name="Jones I.B."/>
            <person name="McGettigan J.A."/>
            <person name="Micheletti S.J."/>
            <person name="Nasrallah M.E."/>
            <person name="Ortiz D."/>
            <person name="Piller C.R."/>
            <person name="Privatt S.R."/>
            <person name="Schneider S.L."/>
            <person name="Sharp S."/>
            <person name="Smith T.C."/>
            <person name="Stanton J.D."/>
            <person name="Ullery H.E."/>
            <person name="Wilson R.J."/>
            <person name="Serrano M.G."/>
            <person name="Buck G."/>
            <person name="Lee V."/>
            <person name="Wang Y."/>
            <person name="Carvalho R."/>
            <person name="Voegtly L."/>
            <person name="Shi R."/>
            <person name="Duckworth R."/>
            <person name="Johnson A."/>
            <person name="Loviza R."/>
            <person name="Walstead R."/>
            <person name="Shah Z."/>
            <person name="Kiflezghi M."/>
            <person name="Wade K."/>
            <person name="Ball S.L."/>
            <person name="Bradley K.W."/>
            <person name="Asai D.J."/>
            <person name="Bowman C.A."/>
            <person name="Russell D.A."/>
            <person name="Pope W.H."/>
            <person name="Jacobs-Sera D."/>
            <person name="Hendrix R.W."/>
            <person name="Hatfull G.F."/>
        </authorList>
    </citation>
    <scope>NUCLEOTIDE SEQUENCE</scope>
</reference>
<keyword evidence="4" id="KW-1000">Mitochondrion outer membrane</keyword>
<feature type="domain" description="Phospholipid/glycerol acyltransferase" evidence="14">
    <location>
        <begin position="68"/>
        <end position="201"/>
    </location>
</feature>
<evidence type="ECO:0000256" key="8">
    <source>
        <dbReference type="ARBA" id="ARBA00023136"/>
    </source>
</evidence>
<evidence type="ECO:0000256" key="10">
    <source>
        <dbReference type="ARBA" id="ARBA00024323"/>
    </source>
</evidence>
<feature type="region of interest" description="Disordered" evidence="13">
    <location>
        <begin position="262"/>
        <end position="282"/>
    </location>
</feature>
<accession>A0A1D2ACF5</accession>
<dbReference type="SMART" id="SM00563">
    <property type="entry name" value="PlsC"/>
    <property type="match status" value="1"/>
</dbReference>
<evidence type="ECO:0000256" key="7">
    <source>
        <dbReference type="ARBA" id="ARBA00023128"/>
    </source>
</evidence>
<evidence type="ECO:0000256" key="5">
    <source>
        <dbReference type="ARBA" id="ARBA00022792"/>
    </source>
</evidence>
<keyword evidence="3" id="KW-0808">Transferase</keyword>
<dbReference type="GO" id="GO:0005741">
    <property type="term" value="C:mitochondrial outer membrane"/>
    <property type="evidence" value="ECO:0007669"/>
    <property type="project" value="UniProtKB-SubCell"/>
</dbReference>
<keyword evidence="6" id="KW-0443">Lipid metabolism</keyword>
<keyword evidence="8" id="KW-0472">Membrane</keyword>
<dbReference type="SUPFAM" id="SSF69593">
    <property type="entry name" value="Glycerol-3-phosphate (1)-acyltransferase"/>
    <property type="match status" value="1"/>
</dbReference>
<dbReference type="PANTHER" id="PTHR12497:SF0">
    <property type="entry name" value="TAFAZZIN"/>
    <property type="match status" value="1"/>
</dbReference>
<dbReference type="GO" id="GO:0008374">
    <property type="term" value="F:O-acyltransferase activity"/>
    <property type="evidence" value="ECO:0007669"/>
    <property type="project" value="TreeGrafter"/>
</dbReference>
<dbReference type="GO" id="GO:0005743">
    <property type="term" value="C:mitochondrial inner membrane"/>
    <property type="evidence" value="ECO:0007669"/>
    <property type="project" value="UniProtKB-SubCell"/>
</dbReference>
<evidence type="ECO:0000256" key="12">
    <source>
        <dbReference type="RuleBase" id="RU365062"/>
    </source>
</evidence>
<keyword evidence="9" id="KW-0012">Acyltransferase</keyword>
<dbReference type="AlphaFoldDB" id="A0A1D2ACF5"/>
<evidence type="ECO:0000256" key="3">
    <source>
        <dbReference type="ARBA" id="ARBA00022679"/>
    </source>
</evidence>
<comment type="similarity">
    <text evidence="2 12">Belongs to the taffazin family.</text>
</comment>